<evidence type="ECO:0000313" key="2">
    <source>
        <dbReference type="Proteomes" id="UP001501116"/>
    </source>
</evidence>
<reference evidence="2" key="1">
    <citation type="journal article" date="2019" name="Int. J. Syst. Evol. Microbiol.">
        <title>The Global Catalogue of Microorganisms (GCM) 10K type strain sequencing project: providing services to taxonomists for standard genome sequencing and annotation.</title>
        <authorList>
            <consortium name="The Broad Institute Genomics Platform"/>
            <consortium name="The Broad Institute Genome Sequencing Center for Infectious Disease"/>
            <person name="Wu L."/>
            <person name="Ma J."/>
        </authorList>
    </citation>
    <scope>NUCLEOTIDE SEQUENCE [LARGE SCALE GENOMIC DNA]</scope>
    <source>
        <strain evidence="2">JCM 14545</strain>
    </source>
</reference>
<gene>
    <name evidence="1" type="ORF">GCM10009754_04370</name>
</gene>
<name>A0ABP5BCW1_9PSEU</name>
<dbReference type="Proteomes" id="UP001501116">
    <property type="component" value="Unassembled WGS sequence"/>
</dbReference>
<dbReference type="RefSeq" id="WP_344412764.1">
    <property type="nucleotide sequence ID" value="NZ_BAAANN010000002.1"/>
</dbReference>
<keyword evidence="2" id="KW-1185">Reference proteome</keyword>
<organism evidence="1 2">
    <name type="scientific">Amycolatopsis minnesotensis</name>
    <dbReference type="NCBI Taxonomy" id="337894"/>
    <lineage>
        <taxon>Bacteria</taxon>
        <taxon>Bacillati</taxon>
        <taxon>Actinomycetota</taxon>
        <taxon>Actinomycetes</taxon>
        <taxon>Pseudonocardiales</taxon>
        <taxon>Pseudonocardiaceae</taxon>
        <taxon>Amycolatopsis</taxon>
    </lineage>
</organism>
<accession>A0ABP5BCW1</accession>
<protein>
    <submittedName>
        <fullName evidence="1">Uncharacterized protein</fullName>
    </submittedName>
</protein>
<evidence type="ECO:0000313" key="1">
    <source>
        <dbReference type="EMBL" id="GAA1940332.1"/>
    </source>
</evidence>
<dbReference type="EMBL" id="BAAANN010000002">
    <property type="protein sequence ID" value="GAA1940332.1"/>
    <property type="molecule type" value="Genomic_DNA"/>
</dbReference>
<comment type="caution">
    <text evidence="1">The sequence shown here is derived from an EMBL/GenBank/DDBJ whole genome shotgun (WGS) entry which is preliminary data.</text>
</comment>
<proteinExistence type="predicted"/>
<sequence length="72" mass="8343">MSAYDSTELGLIDHVVHPHSGDQIAWFETNSREGYWVMRAYAGEMTPDIVEYDCREDAEKDFRETVDSWPVS</sequence>